<feature type="domain" description="N-acetyltransferase" evidence="1">
    <location>
        <begin position="18"/>
        <end position="169"/>
    </location>
</feature>
<comment type="caution">
    <text evidence="2">The sequence shown here is derived from an EMBL/GenBank/DDBJ whole genome shotgun (WGS) entry which is preliminary data.</text>
</comment>
<dbReference type="Proteomes" id="UP001500420">
    <property type="component" value="Unassembled WGS sequence"/>
</dbReference>
<dbReference type="Pfam" id="PF13527">
    <property type="entry name" value="Acetyltransf_9"/>
    <property type="match status" value="1"/>
</dbReference>
<name>A0AAV3TD05_9EURY</name>
<dbReference type="InterPro" id="IPR000182">
    <property type="entry name" value="GNAT_dom"/>
</dbReference>
<reference evidence="2 3" key="1">
    <citation type="journal article" date="2019" name="Int. J. Syst. Evol. Microbiol.">
        <title>The Global Catalogue of Microorganisms (GCM) 10K type strain sequencing project: providing services to taxonomists for standard genome sequencing and annotation.</title>
        <authorList>
            <consortium name="The Broad Institute Genomics Platform"/>
            <consortium name="The Broad Institute Genome Sequencing Center for Infectious Disease"/>
            <person name="Wu L."/>
            <person name="Ma J."/>
        </authorList>
    </citation>
    <scope>NUCLEOTIDE SEQUENCE [LARGE SCALE GENOMIC DNA]</scope>
    <source>
        <strain evidence="2 3">JCM 16328</strain>
    </source>
</reference>
<proteinExistence type="predicted"/>
<evidence type="ECO:0000313" key="2">
    <source>
        <dbReference type="EMBL" id="GAA0679437.1"/>
    </source>
</evidence>
<dbReference type="PROSITE" id="PS51186">
    <property type="entry name" value="GNAT"/>
    <property type="match status" value="1"/>
</dbReference>
<dbReference type="Gene3D" id="3.40.630.30">
    <property type="match status" value="1"/>
</dbReference>
<evidence type="ECO:0000259" key="1">
    <source>
        <dbReference type="PROSITE" id="PS51186"/>
    </source>
</evidence>
<dbReference type="GO" id="GO:0016747">
    <property type="term" value="F:acyltransferase activity, transferring groups other than amino-acyl groups"/>
    <property type="evidence" value="ECO:0007669"/>
    <property type="project" value="InterPro"/>
</dbReference>
<protein>
    <recommendedName>
        <fullName evidence="1">N-acetyltransferase domain-containing protein</fullName>
    </recommendedName>
</protein>
<keyword evidence="3" id="KW-1185">Reference proteome</keyword>
<sequence>MSALRESTAGDATAKTTLAVRRYRHSDRESYLSLAARAGDDGVSAERFAWQYEDNPYLDHAPVFVAERGDEIVGAAGLWPLRVRLGDATRVAVQPGEAVVDPDYRDRGLPGLLFGEAIDACRDGEPSVCIDFSATPGGDVPERTELGRLSTYYRVNDPGSILELGEPLARIGRAAARGYAAACDRIAPSTEPLSVDRYESVPPETFAALYRRQVPAAIHAHRDEAFYRWRFRNPARDYEAYVARRDGEPVAGAVVASRRPPEGEGRVARVVDRVPLVLDDRDAEASLLDAIVSAHSDAAAIAVHQDAFSHRTLSRFGFQRDDAVPVARVGSPTAFGVRSLRADGAAPIEGYDPTDRTDWLIGFCERRDC</sequence>
<organism evidence="2 3">
    <name type="scientific">Natronoarchaeum mannanilyticum</name>
    <dbReference type="NCBI Taxonomy" id="926360"/>
    <lineage>
        <taxon>Archaea</taxon>
        <taxon>Methanobacteriati</taxon>
        <taxon>Methanobacteriota</taxon>
        <taxon>Stenosarchaea group</taxon>
        <taxon>Halobacteria</taxon>
        <taxon>Halobacteriales</taxon>
        <taxon>Natronoarchaeaceae</taxon>
    </lineage>
</organism>
<dbReference type="EMBL" id="BAAADV010000007">
    <property type="protein sequence ID" value="GAA0679437.1"/>
    <property type="molecule type" value="Genomic_DNA"/>
</dbReference>
<accession>A0AAV3TD05</accession>
<evidence type="ECO:0000313" key="3">
    <source>
        <dbReference type="Proteomes" id="UP001500420"/>
    </source>
</evidence>
<dbReference type="AlphaFoldDB" id="A0AAV3TD05"/>
<gene>
    <name evidence="2" type="ORF">GCM10009020_29980</name>
</gene>
<dbReference type="RefSeq" id="WP_343774868.1">
    <property type="nucleotide sequence ID" value="NZ_BAAADV010000007.1"/>
</dbReference>
<dbReference type="InterPro" id="IPR016181">
    <property type="entry name" value="Acyl_CoA_acyltransferase"/>
</dbReference>
<dbReference type="SUPFAM" id="SSF55729">
    <property type="entry name" value="Acyl-CoA N-acyltransferases (Nat)"/>
    <property type="match status" value="1"/>
</dbReference>
<dbReference type="CDD" id="cd04301">
    <property type="entry name" value="NAT_SF"/>
    <property type="match status" value="1"/>
</dbReference>